<feature type="region of interest" description="Disordered" evidence="1">
    <location>
        <begin position="1"/>
        <end position="26"/>
    </location>
</feature>
<dbReference type="AlphaFoldDB" id="A0A8S0Q8N2"/>
<dbReference type="EMBL" id="CACTIH010000549">
    <property type="protein sequence ID" value="CAA2961456.1"/>
    <property type="molecule type" value="Genomic_DNA"/>
</dbReference>
<accession>A0A8S0Q8N2</accession>
<dbReference type="Proteomes" id="UP000594638">
    <property type="component" value="Unassembled WGS sequence"/>
</dbReference>
<gene>
    <name evidence="2" type="ORF">OLEA9_A068000</name>
</gene>
<dbReference type="Gramene" id="OE9A068000T1">
    <property type="protein sequence ID" value="OE9A068000C1"/>
    <property type="gene ID" value="OE9A068000"/>
</dbReference>
<dbReference type="OrthoDB" id="1435984at2759"/>
<feature type="non-terminal residue" evidence="2">
    <location>
        <position position="150"/>
    </location>
</feature>
<evidence type="ECO:0000256" key="1">
    <source>
        <dbReference type="SAM" id="MobiDB-lite"/>
    </source>
</evidence>
<protein>
    <submittedName>
        <fullName evidence="2">Uncharacterized protein</fullName>
    </submittedName>
</protein>
<name>A0A8S0Q8N2_OLEEU</name>
<organism evidence="2 3">
    <name type="scientific">Olea europaea subsp. europaea</name>
    <dbReference type="NCBI Taxonomy" id="158383"/>
    <lineage>
        <taxon>Eukaryota</taxon>
        <taxon>Viridiplantae</taxon>
        <taxon>Streptophyta</taxon>
        <taxon>Embryophyta</taxon>
        <taxon>Tracheophyta</taxon>
        <taxon>Spermatophyta</taxon>
        <taxon>Magnoliopsida</taxon>
        <taxon>eudicotyledons</taxon>
        <taxon>Gunneridae</taxon>
        <taxon>Pentapetalae</taxon>
        <taxon>asterids</taxon>
        <taxon>lamiids</taxon>
        <taxon>Lamiales</taxon>
        <taxon>Oleaceae</taxon>
        <taxon>Oleeae</taxon>
        <taxon>Olea</taxon>
    </lineage>
</organism>
<evidence type="ECO:0000313" key="3">
    <source>
        <dbReference type="Proteomes" id="UP000594638"/>
    </source>
</evidence>
<comment type="caution">
    <text evidence="2">The sequence shown here is derived from an EMBL/GenBank/DDBJ whole genome shotgun (WGS) entry which is preliminary data.</text>
</comment>
<reference evidence="2 3" key="1">
    <citation type="submission" date="2019-12" db="EMBL/GenBank/DDBJ databases">
        <authorList>
            <person name="Alioto T."/>
            <person name="Alioto T."/>
            <person name="Gomez Garrido J."/>
        </authorList>
    </citation>
    <scope>NUCLEOTIDE SEQUENCE [LARGE SCALE GENOMIC DNA]</scope>
</reference>
<evidence type="ECO:0000313" key="2">
    <source>
        <dbReference type="EMBL" id="CAA2961456.1"/>
    </source>
</evidence>
<sequence length="150" mass="17006">MMNGAREKAKRTSQSNNPTDWKGHGPRWIRAKHWDSLVNNWSTEKWKSNAKITCENRLSQGQDGEMKKHTTCSIFLVTTKKRLDTYKASIESKYDIVGEDQPKFDPDSWMDAVNGPSKGHVYGFGPRQSTSHVLGTPTSPRRLILAGDEE</sequence>
<proteinExistence type="predicted"/>
<keyword evidence="3" id="KW-1185">Reference proteome</keyword>